<dbReference type="PROSITE" id="PS00798">
    <property type="entry name" value="ALDOKETO_REDUCTASE_1"/>
    <property type="match status" value="1"/>
</dbReference>
<comment type="caution">
    <text evidence="2">The sequence shown here is derived from an EMBL/GenBank/DDBJ whole genome shotgun (WGS) entry which is preliminary data.</text>
</comment>
<dbReference type="InterPro" id="IPR018170">
    <property type="entry name" value="Aldo/ket_reductase_CS"/>
</dbReference>
<dbReference type="Proteomes" id="UP000801492">
    <property type="component" value="Unassembled WGS sequence"/>
</dbReference>
<dbReference type="PANTHER" id="PTHR11732">
    <property type="entry name" value="ALDO/KETO REDUCTASE"/>
    <property type="match status" value="1"/>
</dbReference>
<evidence type="ECO:0000259" key="1">
    <source>
        <dbReference type="Pfam" id="PF00248"/>
    </source>
</evidence>
<dbReference type="EMBL" id="VTPC01061872">
    <property type="protein sequence ID" value="KAF2889833.1"/>
    <property type="molecule type" value="Genomic_DNA"/>
</dbReference>
<dbReference type="InterPro" id="IPR023210">
    <property type="entry name" value="NADP_OxRdtase_dom"/>
</dbReference>
<dbReference type="Gene3D" id="3.20.20.100">
    <property type="entry name" value="NADP-dependent oxidoreductase domain"/>
    <property type="match status" value="1"/>
</dbReference>
<dbReference type="InterPro" id="IPR020471">
    <property type="entry name" value="AKR"/>
</dbReference>
<name>A0A8K0CSH0_IGNLU</name>
<dbReference type="PRINTS" id="PR00069">
    <property type="entry name" value="ALDKETRDTASE"/>
</dbReference>
<dbReference type="AlphaFoldDB" id="A0A8K0CSH0"/>
<protein>
    <recommendedName>
        <fullName evidence="1">NADP-dependent oxidoreductase domain-containing protein</fullName>
    </recommendedName>
</protein>
<feature type="domain" description="NADP-dependent oxidoreductase" evidence="1">
    <location>
        <begin position="18"/>
        <end position="118"/>
    </location>
</feature>
<evidence type="ECO:0000313" key="3">
    <source>
        <dbReference type="Proteomes" id="UP000801492"/>
    </source>
</evidence>
<proteinExistence type="predicted"/>
<dbReference type="SUPFAM" id="SSF51430">
    <property type="entry name" value="NAD(P)-linked oxidoreductase"/>
    <property type="match status" value="1"/>
</dbReference>
<reference evidence="2" key="1">
    <citation type="submission" date="2019-08" db="EMBL/GenBank/DDBJ databases">
        <title>The genome of the North American firefly Photinus pyralis.</title>
        <authorList>
            <consortium name="Photinus pyralis genome working group"/>
            <person name="Fallon T.R."/>
            <person name="Sander Lower S.E."/>
            <person name="Weng J.-K."/>
        </authorList>
    </citation>
    <scope>NUCLEOTIDE SEQUENCE</scope>
    <source>
        <strain evidence="2">TRF0915ILg1</strain>
        <tissue evidence="2">Whole body</tissue>
    </source>
</reference>
<sequence length="135" mass="15705">MSETSIKLSNGYSIPVVGFGTFQSQSNEVGEAVKHAINVGYRHIDCAYFYENEKEVGDAIREKINDGTVKREDLFITSKLWNTFHSENLVVPTCKETLQNLGLDYLDLYLIHWPFGWKVSFKWKTYFIDYNTNYL</sequence>
<gene>
    <name evidence="2" type="ORF">ILUMI_16340</name>
</gene>
<keyword evidence="3" id="KW-1185">Reference proteome</keyword>
<dbReference type="InterPro" id="IPR036812">
    <property type="entry name" value="NAD(P)_OxRdtase_dom_sf"/>
</dbReference>
<dbReference type="Pfam" id="PF00248">
    <property type="entry name" value="Aldo_ket_red"/>
    <property type="match status" value="1"/>
</dbReference>
<organism evidence="2 3">
    <name type="scientific">Ignelater luminosus</name>
    <name type="common">Cucubano</name>
    <name type="synonym">Pyrophorus luminosus</name>
    <dbReference type="NCBI Taxonomy" id="2038154"/>
    <lineage>
        <taxon>Eukaryota</taxon>
        <taxon>Metazoa</taxon>
        <taxon>Ecdysozoa</taxon>
        <taxon>Arthropoda</taxon>
        <taxon>Hexapoda</taxon>
        <taxon>Insecta</taxon>
        <taxon>Pterygota</taxon>
        <taxon>Neoptera</taxon>
        <taxon>Endopterygota</taxon>
        <taxon>Coleoptera</taxon>
        <taxon>Polyphaga</taxon>
        <taxon>Elateriformia</taxon>
        <taxon>Elateroidea</taxon>
        <taxon>Elateridae</taxon>
        <taxon>Agrypninae</taxon>
        <taxon>Pyrophorini</taxon>
        <taxon>Ignelater</taxon>
    </lineage>
</organism>
<dbReference type="GO" id="GO:0016491">
    <property type="term" value="F:oxidoreductase activity"/>
    <property type="evidence" value="ECO:0007669"/>
    <property type="project" value="InterPro"/>
</dbReference>
<dbReference type="OrthoDB" id="416253at2759"/>
<evidence type="ECO:0000313" key="2">
    <source>
        <dbReference type="EMBL" id="KAF2889833.1"/>
    </source>
</evidence>
<accession>A0A8K0CSH0</accession>